<keyword evidence="2 9" id="KW-0808">Transferase</keyword>
<evidence type="ECO:0000313" key="11">
    <source>
        <dbReference type="EMBL" id="GLQ65997.1"/>
    </source>
</evidence>
<evidence type="ECO:0000256" key="1">
    <source>
        <dbReference type="ARBA" id="ARBA00022490"/>
    </source>
</evidence>
<accession>A0ABQ5WR44</accession>
<keyword evidence="12" id="KW-1185">Reference proteome</keyword>
<keyword evidence="4 9" id="KW-0547">Nucleotide-binding</keyword>
<evidence type="ECO:0000256" key="5">
    <source>
        <dbReference type="ARBA" id="ARBA00022840"/>
    </source>
</evidence>
<dbReference type="CDD" id="cd02163">
    <property type="entry name" value="PPAT"/>
    <property type="match status" value="1"/>
</dbReference>
<feature type="binding site" evidence="9">
    <location>
        <position position="116"/>
    </location>
    <ligand>
        <name>substrate</name>
    </ligand>
</feature>
<dbReference type="PANTHER" id="PTHR21342:SF1">
    <property type="entry name" value="PHOSPHOPANTETHEINE ADENYLYLTRANSFERASE"/>
    <property type="match status" value="1"/>
</dbReference>
<dbReference type="EC" id="2.7.7.3" evidence="9"/>
<evidence type="ECO:0000256" key="7">
    <source>
        <dbReference type="ARBA" id="ARBA00022993"/>
    </source>
</evidence>
<evidence type="ECO:0000256" key="6">
    <source>
        <dbReference type="ARBA" id="ARBA00022842"/>
    </source>
</evidence>
<evidence type="ECO:0000313" key="12">
    <source>
        <dbReference type="Proteomes" id="UP001156629"/>
    </source>
</evidence>
<dbReference type="SUPFAM" id="SSF52374">
    <property type="entry name" value="Nucleotidylyl transferase"/>
    <property type="match status" value="1"/>
</dbReference>
<comment type="subunit">
    <text evidence="9">Homohexamer.</text>
</comment>
<comment type="subcellular location">
    <subcellularLocation>
        <location evidence="9">Cytoplasm</location>
    </subcellularLocation>
</comment>
<feature type="binding site" evidence="9">
    <location>
        <position position="127"/>
    </location>
    <ligand>
        <name>ATP</name>
        <dbReference type="ChEBI" id="CHEBI:30616"/>
    </ligand>
</feature>
<protein>
    <recommendedName>
        <fullName evidence="9">Phosphopantetheine adenylyltransferase</fullName>
        <ecNumber evidence="9">2.7.7.3</ecNumber>
    </recommendedName>
    <alternativeName>
        <fullName evidence="9">Dephospho-CoA pyrophosphorylase</fullName>
    </alternativeName>
    <alternativeName>
        <fullName evidence="9">Pantetheine-phosphate adenylyltransferase</fullName>
        <shortName evidence="9">PPAT</shortName>
    </alternativeName>
</protein>
<organism evidence="11 12">
    <name type="scientific">Gluconobacter kondonii</name>
    <dbReference type="NCBI Taxonomy" id="941463"/>
    <lineage>
        <taxon>Bacteria</taxon>
        <taxon>Pseudomonadati</taxon>
        <taxon>Pseudomonadota</taxon>
        <taxon>Alphaproteobacteria</taxon>
        <taxon>Acetobacterales</taxon>
        <taxon>Acetobacteraceae</taxon>
        <taxon>Gluconobacter</taxon>
    </lineage>
</organism>
<feature type="domain" description="Cytidyltransferase-like" evidence="10">
    <location>
        <begin position="31"/>
        <end position="153"/>
    </location>
</feature>
<gene>
    <name evidence="9 11" type="primary">coaD</name>
    <name evidence="11" type="ORF">GCM10007870_15810</name>
</gene>
<dbReference type="PRINTS" id="PR01020">
    <property type="entry name" value="LPSBIOSNTHSS"/>
</dbReference>
<comment type="function">
    <text evidence="9">Reversibly transfers an adenylyl group from ATP to 4'-phosphopantetheine, yielding dephospho-CoA (dPCoA) and pyrophosphate.</text>
</comment>
<feature type="binding site" evidence="9">
    <location>
        <position position="35"/>
    </location>
    <ligand>
        <name>substrate</name>
    </ligand>
</feature>
<feature type="site" description="Transition state stabilizer" evidence="9">
    <location>
        <position position="43"/>
    </location>
</feature>
<dbReference type="Pfam" id="PF01467">
    <property type="entry name" value="CTP_transf_like"/>
    <property type="match status" value="1"/>
</dbReference>
<proteinExistence type="inferred from homology"/>
<dbReference type="InterPro" id="IPR004821">
    <property type="entry name" value="Cyt_trans-like"/>
</dbReference>
<comment type="pathway">
    <text evidence="9">Cofactor biosynthesis; coenzyme A biosynthesis; CoA from (R)-pantothenate: step 4/5.</text>
</comment>
<feature type="binding site" evidence="9">
    <location>
        <begin position="35"/>
        <end position="36"/>
    </location>
    <ligand>
        <name>ATP</name>
        <dbReference type="ChEBI" id="CHEBI:30616"/>
    </ligand>
</feature>
<comment type="similarity">
    <text evidence="9">Belongs to the bacterial CoaD family.</text>
</comment>
<keyword evidence="3 9" id="KW-0548">Nucleotidyltransferase</keyword>
<dbReference type="NCBIfam" id="TIGR00125">
    <property type="entry name" value="cyt_tran_rel"/>
    <property type="match status" value="1"/>
</dbReference>
<evidence type="ECO:0000259" key="10">
    <source>
        <dbReference type="Pfam" id="PF01467"/>
    </source>
</evidence>
<reference evidence="12" key="1">
    <citation type="journal article" date="2019" name="Int. J. Syst. Evol. Microbiol.">
        <title>The Global Catalogue of Microorganisms (GCM) 10K type strain sequencing project: providing services to taxonomists for standard genome sequencing and annotation.</title>
        <authorList>
            <consortium name="The Broad Institute Genomics Platform"/>
            <consortium name="The Broad Institute Genome Sequencing Center for Infectious Disease"/>
            <person name="Wu L."/>
            <person name="Ma J."/>
        </authorList>
    </citation>
    <scope>NUCLEOTIDE SEQUENCE [LARGE SCALE GENOMIC DNA]</scope>
    <source>
        <strain evidence="12">NBRC 3266</strain>
    </source>
</reference>
<name>A0ABQ5WR44_9PROT</name>
<evidence type="ECO:0000256" key="9">
    <source>
        <dbReference type="HAMAP-Rule" id="MF_00151"/>
    </source>
</evidence>
<keyword evidence="5 9" id="KW-0067">ATP-binding</keyword>
<feature type="binding site" evidence="9">
    <location>
        <position position="67"/>
    </location>
    <ligand>
        <name>substrate</name>
    </ligand>
</feature>
<keyword evidence="1 9" id="KW-0963">Cytoplasm</keyword>
<feature type="binding site" evidence="9">
    <location>
        <begin position="152"/>
        <end position="158"/>
    </location>
    <ligand>
        <name>ATP</name>
        <dbReference type="ChEBI" id="CHEBI:30616"/>
    </ligand>
</feature>
<feature type="binding site" evidence="9">
    <location>
        <position position="43"/>
    </location>
    <ligand>
        <name>ATP</name>
        <dbReference type="ChEBI" id="CHEBI:30616"/>
    </ligand>
</feature>
<dbReference type="Gene3D" id="3.40.50.620">
    <property type="entry name" value="HUPs"/>
    <property type="match status" value="1"/>
</dbReference>
<evidence type="ECO:0000256" key="3">
    <source>
        <dbReference type="ARBA" id="ARBA00022695"/>
    </source>
</evidence>
<evidence type="ECO:0000256" key="2">
    <source>
        <dbReference type="ARBA" id="ARBA00022679"/>
    </source>
</evidence>
<dbReference type="Proteomes" id="UP001156629">
    <property type="component" value="Unassembled WGS sequence"/>
</dbReference>
<dbReference type="GO" id="GO:0016779">
    <property type="term" value="F:nucleotidyltransferase activity"/>
    <property type="evidence" value="ECO:0007669"/>
    <property type="project" value="UniProtKB-KW"/>
</dbReference>
<dbReference type="PANTHER" id="PTHR21342">
    <property type="entry name" value="PHOSPHOPANTETHEINE ADENYLYLTRANSFERASE"/>
    <property type="match status" value="1"/>
</dbReference>
<dbReference type="InterPro" id="IPR001980">
    <property type="entry name" value="PPAT"/>
</dbReference>
<dbReference type="InterPro" id="IPR014729">
    <property type="entry name" value="Rossmann-like_a/b/a_fold"/>
</dbReference>
<dbReference type="NCBIfam" id="TIGR01510">
    <property type="entry name" value="coaD_prev_kdtB"/>
    <property type="match status" value="1"/>
</dbReference>
<feature type="binding site" evidence="9">
    <location>
        <position position="102"/>
    </location>
    <ligand>
        <name>substrate</name>
    </ligand>
</feature>
<dbReference type="HAMAP" id="MF_00151">
    <property type="entry name" value="PPAT_bact"/>
    <property type="match status" value="1"/>
</dbReference>
<sequence length="191" mass="20900">MPTRLWPPKLLPLVTMLHLTPEARTDPRVGFYPGTFDPVTFGHLDIIHRASALFDRLLVGVAVNEGKQPLLDLEARLSALRHEVDKLPHGERVEVVGFDTLLVDAVRQAGAGTVVRGLRSGGDFDYESQLSGALRRLAPEIETVFLLSSEEHRSTASRIVKEIARLGGDISPFVSEDVAHIVLSKLGRGPT</sequence>
<feature type="binding site" evidence="9">
    <location>
        <begin position="117"/>
        <end position="119"/>
    </location>
    <ligand>
        <name>ATP</name>
        <dbReference type="ChEBI" id="CHEBI:30616"/>
    </ligand>
</feature>
<comment type="cofactor">
    <cofactor evidence="9">
        <name>Mg(2+)</name>
        <dbReference type="ChEBI" id="CHEBI:18420"/>
    </cofactor>
</comment>
<comment type="caution">
    <text evidence="11">The sequence shown here is derived from an EMBL/GenBank/DDBJ whole genome shotgun (WGS) entry which is preliminary data.</text>
</comment>
<keyword evidence="6 9" id="KW-0460">Magnesium</keyword>
<dbReference type="EMBL" id="BSNV01000006">
    <property type="protein sequence ID" value="GLQ65997.1"/>
    <property type="molecule type" value="Genomic_DNA"/>
</dbReference>
<evidence type="ECO:0000256" key="8">
    <source>
        <dbReference type="ARBA" id="ARBA00029346"/>
    </source>
</evidence>
<comment type="catalytic activity">
    <reaction evidence="8 9">
        <text>(R)-4'-phosphopantetheine + ATP + H(+) = 3'-dephospho-CoA + diphosphate</text>
        <dbReference type="Rhea" id="RHEA:19801"/>
        <dbReference type="ChEBI" id="CHEBI:15378"/>
        <dbReference type="ChEBI" id="CHEBI:30616"/>
        <dbReference type="ChEBI" id="CHEBI:33019"/>
        <dbReference type="ChEBI" id="CHEBI:57328"/>
        <dbReference type="ChEBI" id="CHEBI:61723"/>
        <dbReference type="EC" id="2.7.7.3"/>
    </reaction>
</comment>
<evidence type="ECO:0000256" key="4">
    <source>
        <dbReference type="ARBA" id="ARBA00022741"/>
    </source>
</evidence>
<keyword evidence="7 9" id="KW-0173">Coenzyme A biosynthesis</keyword>